<dbReference type="EMBL" id="KI894027">
    <property type="protein sequence ID" value="OBR88851.1"/>
    <property type="molecule type" value="Genomic_DNA"/>
</dbReference>
<dbReference type="OrthoDB" id="2565000at2759"/>
<keyword evidence="2" id="KW-0812">Transmembrane</keyword>
<feature type="transmembrane region" description="Helical" evidence="2">
    <location>
        <begin position="137"/>
        <end position="159"/>
    </location>
</feature>
<sequence length="190" mass="21214">MPKRKNRSDSTEHERKDPSGRSPSFSITPPPSSQKYNLPKYPLEEYQNDALSLVEESQQDSLSSRSSDPFISKQGSFQDIPTPPKPVKKHKISGHASSSSNSKNAGAFPAEAKKVLVQHAMDLAYRSLPFAELSKEASALIALLLFSLSDLMGLIAWYIRIPTQRSIQAQQVKYPKSHYRHVPLNLKIVV</sequence>
<keyword evidence="2" id="KW-1133">Transmembrane helix</keyword>
<reference evidence="3" key="1">
    <citation type="submission" date="2013-07" db="EMBL/GenBank/DDBJ databases">
        <title>The Genome Sequence of Cryptococcus dejecticola CBS10117.</title>
        <authorList>
            <consortium name="The Broad Institute Genome Sequencing Platform"/>
            <person name="Cuomo C."/>
            <person name="Litvintseva A."/>
            <person name="Chen Y."/>
            <person name="Heitman J."/>
            <person name="Sun S."/>
            <person name="Springer D."/>
            <person name="Dromer F."/>
            <person name="Young S.K."/>
            <person name="Zeng Q."/>
            <person name="Gargeya S."/>
            <person name="Fitzgerald M."/>
            <person name="Abouelleil A."/>
            <person name="Alvarado L."/>
            <person name="Berlin A.M."/>
            <person name="Chapman S.B."/>
            <person name="Dewar J."/>
            <person name="Goldberg J."/>
            <person name="Griggs A."/>
            <person name="Gujja S."/>
            <person name="Hansen M."/>
            <person name="Howarth C."/>
            <person name="Imamovic A."/>
            <person name="Larimer J."/>
            <person name="McCowan C."/>
            <person name="Murphy C."/>
            <person name="Pearson M."/>
            <person name="Priest M."/>
            <person name="Roberts A."/>
            <person name="Saif S."/>
            <person name="Shea T."/>
            <person name="Sykes S."/>
            <person name="Wortman J."/>
            <person name="Nusbaum C."/>
            <person name="Birren B."/>
        </authorList>
    </citation>
    <scope>NUCLEOTIDE SEQUENCE [LARGE SCALE GENOMIC DNA]</scope>
    <source>
        <strain evidence="3">CBS 10117</strain>
    </source>
</reference>
<feature type="compositionally biased region" description="Low complexity" evidence="1">
    <location>
        <begin position="59"/>
        <end position="68"/>
    </location>
</feature>
<accession>A0A1A6AFL6</accession>
<organism evidence="3">
    <name type="scientific">Kwoniella dejecticola CBS 10117</name>
    <dbReference type="NCBI Taxonomy" id="1296121"/>
    <lineage>
        <taxon>Eukaryota</taxon>
        <taxon>Fungi</taxon>
        <taxon>Dikarya</taxon>
        <taxon>Basidiomycota</taxon>
        <taxon>Agaricomycotina</taxon>
        <taxon>Tremellomycetes</taxon>
        <taxon>Tremellales</taxon>
        <taxon>Cryptococcaceae</taxon>
        <taxon>Kwoniella</taxon>
    </lineage>
</organism>
<feature type="region of interest" description="Disordered" evidence="1">
    <location>
        <begin position="1"/>
        <end position="105"/>
    </location>
</feature>
<evidence type="ECO:0000313" key="3">
    <source>
        <dbReference type="EMBL" id="OBR88851.1"/>
    </source>
</evidence>
<feature type="compositionally biased region" description="Basic and acidic residues" evidence="1">
    <location>
        <begin position="7"/>
        <end position="19"/>
    </location>
</feature>
<keyword evidence="2" id="KW-0472">Membrane</keyword>
<dbReference type="VEuPathDB" id="FungiDB:I303_00668"/>
<feature type="compositionally biased region" description="Low complexity" evidence="1">
    <location>
        <begin position="94"/>
        <end position="105"/>
    </location>
</feature>
<dbReference type="AlphaFoldDB" id="A0A1A6AFL6"/>
<evidence type="ECO:0000256" key="1">
    <source>
        <dbReference type="SAM" id="MobiDB-lite"/>
    </source>
</evidence>
<proteinExistence type="predicted"/>
<evidence type="ECO:0000256" key="2">
    <source>
        <dbReference type="SAM" id="Phobius"/>
    </source>
</evidence>
<gene>
    <name evidence="3" type="ORF">I303_00668</name>
</gene>
<protein>
    <submittedName>
        <fullName evidence="3">Uncharacterized protein</fullName>
    </submittedName>
</protein>
<name>A0A1A6AFL6_9TREE</name>